<dbReference type="PANTHER" id="PTHR43806:SF11">
    <property type="entry name" value="CEREVISIN-RELATED"/>
    <property type="match status" value="1"/>
</dbReference>
<dbReference type="EMBL" id="CP097332">
    <property type="protein sequence ID" value="UQX88814.1"/>
    <property type="molecule type" value="Genomic_DNA"/>
</dbReference>
<keyword evidence="2 5" id="KW-0645">Protease</keyword>
<keyword evidence="8" id="KW-1185">Reference proteome</keyword>
<dbReference type="InterPro" id="IPR050131">
    <property type="entry name" value="Peptidase_S8_subtilisin-like"/>
</dbReference>
<evidence type="ECO:0000256" key="3">
    <source>
        <dbReference type="ARBA" id="ARBA00022801"/>
    </source>
</evidence>
<comment type="similarity">
    <text evidence="1 5">Belongs to the peptidase S8 family.</text>
</comment>
<evidence type="ECO:0000256" key="2">
    <source>
        <dbReference type="ARBA" id="ARBA00022670"/>
    </source>
</evidence>
<evidence type="ECO:0000256" key="5">
    <source>
        <dbReference type="PROSITE-ProRule" id="PRU01240"/>
    </source>
</evidence>
<dbReference type="PROSITE" id="PS00138">
    <property type="entry name" value="SUBTILASE_SER"/>
    <property type="match status" value="1"/>
</dbReference>
<organism evidence="7 8">
    <name type="scientific">Jatrophihabitans telluris</name>
    <dbReference type="NCBI Taxonomy" id="2038343"/>
    <lineage>
        <taxon>Bacteria</taxon>
        <taxon>Bacillati</taxon>
        <taxon>Actinomycetota</taxon>
        <taxon>Actinomycetes</taxon>
        <taxon>Jatrophihabitantales</taxon>
        <taxon>Jatrophihabitantaceae</taxon>
        <taxon>Jatrophihabitans</taxon>
    </lineage>
</organism>
<feature type="active site" description="Charge relay system" evidence="5">
    <location>
        <position position="163"/>
    </location>
</feature>
<dbReference type="InterPro" id="IPR023828">
    <property type="entry name" value="Peptidase_S8_Ser-AS"/>
</dbReference>
<accession>A0ABY4QZF9</accession>
<dbReference type="RefSeq" id="WP_249772577.1">
    <property type="nucleotide sequence ID" value="NZ_CP097332.1"/>
</dbReference>
<reference evidence="7" key="1">
    <citation type="journal article" date="2018" name="Int. J. Syst. Evol. Microbiol.">
        <title>Jatrophihabitans telluris sp. nov., isolated from sediment soil of lava forest wetlands and the emended description of the genus Jatrophihabitans.</title>
        <authorList>
            <person name="Lee K.C."/>
            <person name="Suh M.K."/>
            <person name="Eom M.K."/>
            <person name="Kim K.K."/>
            <person name="Kim J.S."/>
            <person name="Kim D.S."/>
            <person name="Ko S.H."/>
            <person name="Shin Y.K."/>
            <person name="Lee J.S."/>
        </authorList>
    </citation>
    <scope>NUCLEOTIDE SEQUENCE</scope>
    <source>
        <strain evidence="7">N237</strain>
    </source>
</reference>
<evidence type="ECO:0000256" key="1">
    <source>
        <dbReference type="ARBA" id="ARBA00011073"/>
    </source>
</evidence>
<dbReference type="InterPro" id="IPR000209">
    <property type="entry name" value="Peptidase_S8/S53_dom"/>
</dbReference>
<dbReference type="PRINTS" id="PR00723">
    <property type="entry name" value="SUBTILISIN"/>
</dbReference>
<gene>
    <name evidence="7" type="ORF">M6D93_02145</name>
</gene>
<reference evidence="7" key="2">
    <citation type="submission" date="2022-05" db="EMBL/GenBank/DDBJ databases">
        <authorList>
            <person name="Kim J.-S."/>
            <person name="Lee K."/>
            <person name="Suh M."/>
            <person name="Eom M."/>
            <person name="Kim J.-S."/>
            <person name="Kim D.-S."/>
            <person name="Ko S.-H."/>
            <person name="Shin Y."/>
            <person name="Lee J.-S."/>
        </authorList>
    </citation>
    <scope>NUCLEOTIDE SEQUENCE</scope>
    <source>
        <strain evidence="7">N237</strain>
    </source>
</reference>
<dbReference type="PROSITE" id="PS51892">
    <property type="entry name" value="SUBTILASE"/>
    <property type="match status" value="1"/>
</dbReference>
<dbReference type="PANTHER" id="PTHR43806">
    <property type="entry name" value="PEPTIDASE S8"/>
    <property type="match status" value="1"/>
</dbReference>
<dbReference type="Pfam" id="PF00082">
    <property type="entry name" value="Peptidase_S8"/>
    <property type="match status" value="1"/>
</dbReference>
<dbReference type="SUPFAM" id="SSF52743">
    <property type="entry name" value="Subtilisin-like"/>
    <property type="match status" value="1"/>
</dbReference>
<dbReference type="Proteomes" id="UP001056336">
    <property type="component" value="Chromosome"/>
</dbReference>
<proteinExistence type="inferred from homology"/>
<name>A0ABY4QZF9_9ACTN</name>
<dbReference type="InterPro" id="IPR036852">
    <property type="entry name" value="Peptidase_S8/S53_dom_sf"/>
</dbReference>
<evidence type="ECO:0000259" key="6">
    <source>
        <dbReference type="Pfam" id="PF00082"/>
    </source>
</evidence>
<evidence type="ECO:0000256" key="4">
    <source>
        <dbReference type="ARBA" id="ARBA00022825"/>
    </source>
</evidence>
<feature type="active site" description="Charge relay system" evidence="5">
    <location>
        <position position="373"/>
    </location>
</feature>
<evidence type="ECO:0000313" key="7">
    <source>
        <dbReference type="EMBL" id="UQX88814.1"/>
    </source>
</evidence>
<feature type="active site" description="Charge relay system" evidence="5">
    <location>
        <position position="201"/>
    </location>
</feature>
<keyword evidence="4 5" id="KW-0720">Serine protease</keyword>
<keyword evidence="3 5" id="KW-0378">Hydrolase</keyword>
<feature type="domain" description="Peptidase S8/S53" evidence="6">
    <location>
        <begin position="154"/>
        <end position="421"/>
    </location>
</feature>
<dbReference type="InterPro" id="IPR015500">
    <property type="entry name" value="Peptidase_S8_subtilisin-rel"/>
</dbReference>
<evidence type="ECO:0000313" key="8">
    <source>
        <dbReference type="Proteomes" id="UP001056336"/>
    </source>
</evidence>
<protein>
    <submittedName>
        <fullName evidence="7">S8 family serine peptidase</fullName>
    </submittedName>
</protein>
<sequence length="738" mass="74036">MLAAAVASQVLIWTDVAASAAAGDPVDAVIQLRAQADLTPARGLARRERLQTVEKTLRSHAQRTQKELLAELQRAQKRGTVTSIQPLWITNAIAVRATPAELNAISARKDVASVRREFTVSAAASTTSAQAAGPTEPNVALVNAPAVWNLGYRGQSVVVANMDTGVDVSHPDLAASWRGGSNSWYDPNREHPSTPTDVNGHGTQTMGVMVGGSAGGSAIGIAPAAKWIAVKIFNDRGSATSTAIHLGFQWLLDPDGNPATADAPNVVDDSWTMSGGGCDLSFQPDLRSLRAAGILPVFAAGNDGPTAGTIFAPANNPEAFAVGGIDNNSALYPYSSRGPSPCTQSVAPKLAAPAVGIRTTDLAGGYASDTGTSVAAPAVAGALALLVGAFPNMSADRQEAALDNGAVDLAPTGVDADTGFGRLDALASFNWLASTPDFTVGAGPSQVSVLAGGTANYSVNITSFGGHTADVSLSLSGLSSAQASWAFNPGTVAGGAGTSQLQITTSTGIGLGDHPVTITGTDGTLTRSTTVTLTVTAPPDFSVAVTPTAATVAPGAATSFTLSSTALNGFAGTLTLSASGLPASVGTAVFSPSSMAVGATSQWQLTTAASAPGGIYPVTITATSGTLSHTAQLTVTVPAQDFSLTISPSSVRLARGQTVTFTVTATGLNGFTGSISLTGSGLPAGSSATLTPNPVQAGASASWRIRTSPSATRTSYTIKITGKAGALSHQATATLTLT</sequence>
<dbReference type="Gene3D" id="3.40.50.200">
    <property type="entry name" value="Peptidase S8/S53 domain"/>
    <property type="match status" value="1"/>
</dbReference>